<keyword evidence="1" id="KW-0732">Signal</keyword>
<organism evidence="3 6">
    <name type="scientific">Chryseobacterium culicis</name>
    <dbReference type="NCBI Taxonomy" id="680127"/>
    <lineage>
        <taxon>Bacteria</taxon>
        <taxon>Pseudomonadati</taxon>
        <taxon>Bacteroidota</taxon>
        <taxon>Flavobacteriia</taxon>
        <taxon>Flavobacteriales</taxon>
        <taxon>Weeksellaceae</taxon>
        <taxon>Chryseobacterium group</taxon>
        <taxon>Chryseobacterium</taxon>
    </lineage>
</organism>
<feature type="domain" description="Bulb-type lectin" evidence="2">
    <location>
        <begin position="143"/>
        <end position="251"/>
    </location>
</feature>
<comment type="caution">
    <text evidence="3">The sequence shown here is derived from an EMBL/GenBank/DDBJ whole genome shotgun (WGS) entry which is preliminary data.</text>
</comment>
<keyword evidence="5" id="KW-1185">Reference proteome</keyword>
<dbReference type="SUPFAM" id="SSF51110">
    <property type="entry name" value="alpha-D-mannose-specific plant lectins"/>
    <property type="match status" value="3"/>
</dbReference>
<dbReference type="CDD" id="cd00028">
    <property type="entry name" value="B_lectin"/>
    <property type="match status" value="1"/>
</dbReference>
<dbReference type="PANTHER" id="PTHR47976">
    <property type="entry name" value="G-TYPE LECTIN S-RECEPTOR-LIKE SERINE/THREONINE-PROTEIN KINASE SD2-5"/>
    <property type="match status" value="1"/>
</dbReference>
<evidence type="ECO:0000313" key="5">
    <source>
        <dbReference type="Proteomes" id="UP000238325"/>
    </source>
</evidence>
<dbReference type="InterPro" id="IPR001480">
    <property type="entry name" value="Bulb-type_lectin_dom"/>
</dbReference>
<evidence type="ECO:0000313" key="6">
    <source>
        <dbReference type="Proteomes" id="UP000238534"/>
    </source>
</evidence>
<sequence>MKKHLLALMMGLGGVLINAQSIYAGQTIRQDRKYWADNNEYYLIFQNDGNLVFYNRSGAPAWESKTTNRGAKAIFQEDGNLVVYTRGNGVAFSSNTDGKGANKLSVQDDGNLVIYNGSTPLWASQGGVKNNNGWGNGDRYGSRDYVSTGYRFRKDAKLYSSDGRYYLVFQDDGNLVLASRNGNVIWATATDNRGSKAEFQGDGNLVVYDSYNRPVWSSNTNNRGAVKLTVQNDGNLVIYGRNSPVWSSGTNR</sequence>
<accession>A0A2S9CX19</accession>
<dbReference type="InterPro" id="IPR051343">
    <property type="entry name" value="G-type_lectin_kinases/EP1-like"/>
</dbReference>
<dbReference type="Proteomes" id="UP000238534">
    <property type="component" value="Unassembled WGS sequence"/>
</dbReference>
<dbReference type="EMBL" id="PCPP01000001">
    <property type="protein sequence ID" value="PRB85065.1"/>
    <property type="molecule type" value="Genomic_DNA"/>
</dbReference>
<dbReference type="PROSITE" id="PS50927">
    <property type="entry name" value="BULB_LECTIN"/>
    <property type="match status" value="2"/>
</dbReference>
<proteinExistence type="predicted"/>
<evidence type="ECO:0000256" key="1">
    <source>
        <dbReference type="ARBA" id="ARBA00022729"/>
    </source>
</evidence>
<evidence type="ECO:0000259" key="2">
    <source>
        <dbReference type="PROSITE" id="PS50927"/>
    </source>
</evidence>
<feature type="domain" description="Bulb-type lectin" evidence="2">
    <location>
        <begin position="19"/>
        <end position="127"/>
    </location>
</feature>
<dbReference type="EMBL" id="PCPH01000002">
    <property type="protein sequence ID" value="PRB91211.1"/>
    <property type="molecule type" value="Genomic_DNA"/>
</dbReference>
<dbReference type="PANTHER" id="PTHR47976:SF115">
    <property type="entry name" value="RECEPTOR-LIKE SERINE_THREONINE-PROTEIN KINASE"/>
    <property type="match status" value="1"/>
</dbReference>
<gene>
    <name evidence="3" type="ORF">CQ022_02015</name>
    <name evidence="4" type="ORF">CQ033_10975</name>
</gene>
<dbReference type="Gene3D" id="2.90.10.10">
    <property type="entry name" value="Bulb-type lectin domain"/>
    <property type="match status" value="5"/>
</dbReference>
<dbReference type="AlphaFoldDB" id="A0A2S9CX19"/>
<dbReference type="InterPro" id="IPR036426">
    <property type="entry name" value="Bulb-type_lectin_dom_sf"/>
</dbReference>
<evidence type="ECO:0000313" key="4">
    <source>
        <dbReference type="EMBL" id="PRB91211.1"/>
    </source>
</evidence>
<dbReference type="RefSeq" id="WP_105682592.1">
    <property type="nucleotide sequence ID" value="NZ_JBBGZD010000001.1"/>
</dbReference>
<dbReference type="SMART" id="SM00108">
    <property type="entry name" value="B_lectin"/>
    <property type="match status" value="2"/>
</dbReference>
<dbReference type="Proteomes" id="UP000238325">
    <property type="component" value="Unassembled WGS sequence"/>
</dbReference>
<name>A0A2S9CX19_CHRCI</name>
<evidence type="ECO:0000313" key="3">
    <source>
        <dbReference type="EMBL" id="PRB85065.1"/>
    </source>
</evidence>
<reference evidence="5 6" key="1">
    <citation type="submission" date="2017-09" db="EMBL/GenBank/DDBJ databases">
        <title>Genomic, metabolic, and phenotypic characteristics of bacterial isolates from the natural microbiome of the model nematode Caenorhabditis elegans.</title>
        <authorList>
            <person name="Zimmermann J."/>
            <person name="Obeng N."/>
            <person name="Yang W."/>
            <person name="Obeng O."/>
            <person name="Kissoyan K."/>
            <person name="Pees B."/>
            <person name="Dirksen P."/>
            <person name="Hoppner M."/>
            <person name="Franke A."/>
            <person name="Rosenstiel P."/>
            <person name="Leippe M."/>
            <person name="Dierking K."/>
            <person name="Kaleta C."/>
            <person name="Schulenburg H."/>
        </authorList>
    </citation>
    <scope>NUCLEOTIDE SEQUENCE [LARGE SCALE GENOMIC DNA]</scope>
    <source>
        <strain evidence="3 6">MYb25</strain>
        <strain evidence="4 5">MYb44</strain>
    </source>
</reference>
<protein>
    <recommendedName>
        <fullName evidence="2">Bulb-type lectin domain-containing protein</fullName>
    </recommendedName>
</protein>
<dbReference type="OrthoDB" id="1247215at2"/>